<evidence type="ECO:0000256" key="2">
    <source>
        <dbReference type="ARBA" id="ARBA00023315"/>
    </source>
</evidence>
<dbReference type="PANTHER" id="PTHR43877:SF1">
    <property type="entry name" value="ACETYLTRANSFERASE"/>
    <property type="match status" value="1"/>
</dbReference>
<dbReference type="Gene3D" id="3.40.630.30">
    <property type="match status" value="1"/>
</dbReference>
<evidence type="ECO:0000259" key="3">
    <source>
        <dbReference type="PROSITE" id="PS51186"/>
    </source>
</evidence>
<dbReference type="InterPro" id="IPR016181">
    <property type="entry name" value="Acyl_CoA_acyltransferase"/>
</dbReference>
<dbReference type="Proteomes" id="UP001304298">
    <property type="component" value="Unassembled WGS sequence"/>
</dbReference>
<dbReference type="CDD" id="cd04301">
    <property type="entry name" value="NAT_SF"/>
    <property type="match status" value="1"/>
</dbReference>
<dbReference type="RefSeq" id="WP_323334067.1">
    <property type="nucleotide sequence ID" value="NZ_JAYFSI010000012.1"/>
</dbReference>
<dbReference type="InterPro" id="IPR050832">
    <property type="entry name" value="Bact_Acetyltransf"/>
</dbReference>
<evidence type="ECO:0000313" key="4">
    <source>
        <dbReference type="EMBL" id="MEA5365497.1"/>
    </source>
</evidence>
<feature type="domain" description="N-acetyltransferase" evidence="3">
    <location>
        <begin position="109"/>
        <end position="241"/>
    </location>
</feature>
<dbReference type="GO" id="GO:0016746">
    <property type="term" value="F:acyltransferase activity"/>
    <property type="evidence" value="ECO:0007669"/>
    <property type="project" value="UniProtKB-KW"/>
</dbReference>
<organism evidence="4 5">
    <name type="scientific">Amycolatopsis heterodermiae</name>
    <dbReference type="NCBI Taxonomy" id="3110235"/>
    <lineage>
        <taxon>Bacteria</taxon>
        <taxon>Bacillati</taxon>
        <taxon>Actinomycetota</taxon>
        <taxon>Actinomycetes</taxon>
        <taxon>Pseudonocardiales</taxon>
        <taxon>Pseudonocardiaceae</taxon>
        <taxon>Amycolatopsis</taxon>
    </lineage>
</organism>
<reference evidence="4 5" key="1">
    <citation type="submission" date="2023-12" db="EMBL/GenBank/DDBJ databases">
        <title>Amycolatopsis sp. V23-08.</title>
        <authorList>
            <person name="Somphong A."/>
        </authorList>
    </citation>
    <scope>NUCLEOTIDE SEQUENCE [LARGE SCALE GENOMIC DNA]</scope>
    <source>
        <strain evidence="4 5">V23-08</strain>
    </source>
</reference>
<evidence type="ECO:0000313" key="5">
    <source>
        <dbReference type="Proteomes" id="UP001304298"/>
    </source>
</evidence>
<dbReference type="PANTHER" id="PTHR43877">
    <property type="entry name" value="AMINOALKYLPHOSPHONATE N-ACETYLTRANSFERASE-RELATED-RELATED"/>
    <property type="match status" value="1"/>
</dbReference>
<evidence type="ECO:0000256" key="1">
    <source>
        <dbReference type="ARBA" id="ARBA00022679"/>
    </source>
</evidence>
<keyword evidence="2 4" id="KW-0012">Acyltransferase</keyword>
<accession>A0ABU5RGT4</accession>
<proteinExistence type="predicted"/>
<keyword evidence="5" id="KW-1185">Reference proteome</keyword>
<protein>
    <submittedName>
        <fullName evidence="4">GNAT family N-acetyltransferase</fullName>
        <ecNumber evidence="4">2.3.1.-</ecNumber>
    </submittedName>
</protein>
<dbReference type="PROSITE" id="PS51186">
    <property type="entry name" value="GNAT"/>
    <property type="match status" value="1"/>
</dbReference>
<sequence>MNHSDTAVVTRVAERHWHALEDDLVVGRGEASQRPDGRTFLSIDAWHGAVFDHLAEAMLRDLPRPLYTVVDEADLDLTTDWLRAGFSIRRREWEYVVPTGAYAISADVIGIGEAEEKPLRELDRVIRAEVESTVGWQEMPAEVRSALDPSRYAVATLDGDYAGLVRVIPLRQPRIGLIAVRAGLRRRGIARALLAHVLDSLHHKGIETASAEVNEANAAATALFEGFGARRAGSNLELVIR</sequence>
<gene>
    <name evidence="4" type="ORF">VA596_38645</name>
</gene>
<dbReference type="InterPro" id="IPR000182">
    <property type="entry name" value="GNAT_dom"/>
</dbReference>
<keyword evidence="1 4" id="KW-0808">Transferase</keyword>
<dbReference type="EMBL" id="JAYFSI010000012">
    <property type="protein sequence ID" value="MEA5365497.1"/>
    <property type="molecule type" value="Genomic_DNA"/>
</dbReference>
<comment type="caution">
    <text evidence="4">The sequence shown here is derived from an EMBL/GenBank/DDBJ whole genome shotgun (WGS) entry which is preliminary data.</text>
</comment>
<dbReference type="EC" id="2.3.1.-" evidence="4"/>
<dbReference type="Pfam" id="PF00583">
    <property type="entry name" value="Acetyltransf_1"/>
    <property type="match status" value="1"/>
</dbReference>
<dbReference type="SUPFAM" id="SSF55729">
    <property type="entry name" value="Acyl-CoA N-acyltransferases (Nat)"/>
    <property type="match status" value="1"/>
</dbReference>
<name>A0ABU5RGT4_9PSEU</name>